<name>A0ABR4JFV1_9EURO</name>
<comment type="caution">
    <text evidence="1">The sequence shown here is derived from an EMBL/GenBank/DDBJ whole genome shotgun (WGS) entry which is preliminary data.</text>
</comment>
<dbReference type="GeneID" id="98152868"/>
<sequence length="73" mass="7978">MDSCPGDFATLSCTDAATKPHIKQVSSCAILETRARNKVHILRIGLVFSLATTLIPSFCFPDGSLEGIWPNQW</sequence>
<gene>
    <name evidence="1" type="ORF">BJX68DRAFT_209017</name>
</gene>
<dbReference type="EMBL" id="JBFXLR010000080">
    <property type="protein sequence ID" value="KAL2838850.1"/>
    <property type="molecule type" value="Genomic_DNA"/>
</dbReference>
<proteinExistence type="predicted"/>
<reference evidence="1 2" key="1">
    <citation type="submission" date="2024-07" db="EMBL/GenBank/DDBJ databases">
        <title>Section-level genome sequencing and comparative genomics of Aspergillus sections Usti and Cavernicolus.</title>
        <authorList>
            <consortium name="Lawrence Berkeley National Laboratory"/>
            <person name="Nybo J.L."/>
            <person name="Vesth T.C."/>
            <person name="Theobald S."/>
            <person name="Frisvad J.C."/>
            <person name="Larsen T.O."/>
            <person name="Kjaerboelling I."/>
            <person name="Rothschild-Mancinelli K."/>
            <person name="Lyhne E.K."/>
            <person name="Kogle M.E."/>
            <person name="Barry K."/>
            <person name="Clum A."/>
            <person name="Na H."/>
            <person name="Ledsgaard L."/>
            <person name="Lin J."/>
            <person name="Lipzen A."/>
            <person name="Kuo A."/>
            <person name="Riley R."/>
            <person name="Mondo S."/>
            <person name="LaButti K."/>
            <person name="Haridas S."/>
            <person name="Pangalinan J."/>
            <person name="Salamov A.A."/>
            <person name="Simmons B.A."/>
            <person name="Magnuson J.K."/>
            <person name="Chen J."/>
            <person name="Drula E."/>
            <person name="Henrissat B."/>
            <person name="Wiebenga A."/>
            <person name="Lubbers R.J."/>
            <person name="Gomes A.C."/>
            <person name="Macurrencykelacurrency M.R."/>
            <person name="Stajich J."/>
            <person name="Grigoriev I.V."/>
            <person name="Mortensen U.H."/>
            <person name="De vries R.P."/>
            <person name="Baker S.E."/>
            <person name="Andersen M.R."/>
        </authorList>
    </citation>
    <scope>NUCLEOTIDE SEQUENCE [LARGE SCALE GENOMIC DNA]</scope>
    <source>
        <strain evidence="1 2">CBS 756.74</strain>
    </source>
</reference>
<evidence type="ECO:0000313" key="1">
    <source>
        <dbReference type="EMBL" id="KAL2838850.1"/>
    </source>
</evidence>
<evidence type="ECO:0000313" key="2">
    <source>
        <dbReference type="Proteomes" id="UP001610444"/>
    </source>
</evidence>
<organism evidence="1 2">
    <name type="scientific">Aspergillus pseudodeflectus</name>
    <dbReference type="NCBI Taxonomy" id="176178"/>
    <lineage>
        <taxon>Eukaryota</taxon>
        <taxon>Fungi</taxon>
        <taxon>Dikarya</taxon>
        <taxon>Ascomycota</taxon>
        <taxon>Pezizomycotina</taxon>
        <taxon>Eurotiomycetes</taxon>
        <taxon>Eurotiomycetidae</taxon>
        <taxon>Eurotiales</taxon>
        <taxon>Aspergillaceae</taxon>
        <taxon>Aspergillus</taxon>
        <taxon>Aspergillus subgen. Nidulantes</taxon>
    </lineage>
</organism>
<dbReference type="Proteomes" id="UP001610444">
    <property type="component" value="Unassembled WGS sequence"/>
</dbReference>
<protein>
    <submittedName>
        <fullName evidence="1">Uncharacterized protein</fullName>
    </submittedName>
</protein>
<keyword evidence="2" id="KW-1185">Reference proteome</keyword>
<accession>A0ABR4JFV1</accession>
<dbReference type="RefSeq" id="XP_070893241.1">
    <property type="nucleotide sequence ID" value="XM_071037704.1"/>
</dbReference>